<keyword evidence="4" id="KW-1185">Reference proteome</keyword>
<dbReference type="GeneID" id="71985073"/>
<dbReference type="KEGG" id="ffu:CLAFUR5_05195"/>
<proteinExistence type="predicted"/>
<evidence type="ECO:0000313" key="4">
    <source>
        <dbReference type="Proteomes" id="UP000756132"/>
    </source>
</evidence>
<reference evidence="3" key="1">
    <citation type="submission" date="2021-12" db="EMBL/GenBank/DDBJ databases">
        <authorList>
            <person name="Zaccaron A."/>
            <person name="Stergiopoulos I."/>
        </authorList>
    </citation>
    <scope>NUCLEOTIDE SEQUENCE</scope>
    <source>
        <strain evidence="3">Race5_Kim</strain>
    </source>
</reference>
<accession>A0A9Q8P8I8</accession>
<gene>
    <name evidence="3" type="ORF">CLAFUR5_05195</name>
</gene>
<feature type="transmembrane region" description="Helical" evidence="2">
    <location>
        <begin position="54"/>
        <end position="74"/>
    </location>
</feature>
<evidence type="ECO:0000256" key="2">
    <source>
        <dbReference type="SAM" id="Phobius"/>
    </source>
</evidence>
<protein>
    <submittedName>
        <fullName evidence="3">Uncharacterized protein</fullName>
    </submittedName>
</protein>
<name>A0A9Q8P8I8_PASFU</name>
<dbReference type="AlphaFoldDB" id="A0A9Q8P8I8"/>
<keyword evidence="2" id="KW-0472">Membrane</keyword>
<dbReference type="RefSeq" id="XP_047761302.1">
    <property type="nucleotide sequence ID" value="XM_047904343.1"/>
</dbReference>
<dbReference type="Proteomes" id="UP000756132">
    <property type="component" value="Chromosome 4"/>
</dbReference>
<evidence type="ECO:0000256" key="1">
    <source>
        <dbReference type="SAM" id="MobiDB-lite"/>
    </source>
</evidence>
<keyword evidence="2" id="KW-1133">Transmembrane helix</keyword>
<evidence type="ECO:0000313" key="3">
    <source>
        <dbReference type="EMBL" id="UJO16936.1"/>
    </source>
</evidence>
<dbReference type="EMBL" id="CP090166">
    <property type="protein sequence ID" value="UJO16936.1"/>
    <property type="molecule type" value="Genomic_DNA"/>
</dbReference>
<feature type="region of interest" description="Disordered" evidence="1">
    <location>
        <begin position="19"/>
        <end position="50"/>
    </location>
</feature>
<feature type="compositionally biased region" description="Low complexity" evidence="1">
    <location>
        <begin position="30"/>
        <end position="40"/>
    </location>
</feature>
<organism evidence="3 4">
    <name type="scientific">Passalora fulva</name>
    <name type="common">Tomato leaf mold</name>
    <name type="synonym">Cladosporium fulvum</name>
    <dbReference type="NCBI Taxonomy" id="5499"/>
    <lineage>
        <taxon>Eukaryota</taxon>
        <taxon>Fungi</taxon>
        <taxon>Dikarya</taxon>
        <taxon>Ascomycota</taxon>
        <taxon>Pezizomycotina</taxon>
        <taxon>Dothideomycetes</taxon>
        <taxon>Dothideomycetidae</taxon>
        <taxon>Mycosphaerellales</taxon>
        <taxon>Mycosphaerellaceae</taxon>
        <taxon>Fulvia</taxon>
    </lineage>
</organism>
<keyword evidence="2" id="KW-0812">Transmembrane</keyword>
<sequence>MPEPMLSVQPKLIMLGLGRAPGESLGMNANRSRNNSSPEQRSPPESPHSTDVLAIPKLTILGASYILVPFYIYYSSILNSIYPRLKFFRLPLALLYAWYATKKSALHHPTI</sequence>
<reference evidence="3" key="2">
    <citation type="journal article" date="2022" name="Microb. Genom.">
        <title>A chromosome-scale genome assembly of the tomato pathogen Cladosporium fulvum reveals a compartmentalized genome architecture and the presence of a dispensable chromosome.</title>
        <authorList>
            <person name="Zaccaron A.Z."/>
            <person name="Chen L.H."/>
            <person name="Samaras A."/>
            <person name="Stergiopoulos I."/>
        </authorList>
    </citation>
    <scope>NUCLEOTIDE SEQUENCE</scope>
    <source>
        <strain evidence="3">Race5_Kim</strain>
    </source>
</reference>